<comment type="caution">
    <text evidence="2">The sequence shown here is derived from an EMBL/GenBank/DDBJ whole genome shotgun (WGS) entry which is preliminary data.</text>
</comment>
<proteinExistence type="predicted"/>
<accession>A0A1Y2D461</accession>
<dbReference type="AlphaFoldDB" id="A0A1Y2D461"/>
<reference evidence="2 3" key="1">
    <citation type="submission" date="2016-08" db="EMBL/GenBank/DDBJ databases">
        <title>A Parts List for Fungal Cellulosomes Revealed by Comparative Genomics.</title>
        <authorList>
            <consortium name="DOE Joint Genome Institute"/>
            <person name="Haitjema C.H."/>
            <person name="Gilmore S.P."/>
            <person name="Henske J.K."/>
            <person name="Solomon K.V."/>
            <person name="De Groot R."/>
            <person name="Kuo A."/>
            <person name="Mondo S.J."/>
            <person name="Salamov A.A."/>
            <person name="Labutti K."/>
            <person name="Zhao Z."/>
            <person name="Chiniquy J."/>
            <person name="Barry K."/>
            <person name="Brewer H.M."/>
            <person name="Purvine S.O."/>
            <person name="Wright A.T."/>
            <person name="Boxma B."/>
            <person name="Van Alen T."/>
            <person name="Hackstein J.H."/>
            <person name="Baker S.E."/>
            <person name="Grigoriev I.V."/>
            <person name="O'Malley M.A."/>
        </authorList>
    </citation>
    <scope>NUCLEOTIDE SEQUENCE [LARGE SCALE GENOMIC DNA]</scope>
    <source>
        <strain evidence="2 3">G1</strain>
    </source>
</reference>
<keyword evidence="1" id="KW-0472">Membrane</keyword>
<dbReference type="EMBL" id="MCOG01000091">
    <property type="protein sequence ID" value="ORY53365.1"/>
    <property type="molecule type" value="Genomic_DNA"/>
</dbReference>
<evidence type="ECO:0000313" key="2">
    <source>
        <dbReference type="EMBL" id="ORY53365.1"/>
    </source>
</evidence>
<protein>
    <submittedName>
        <fullName evidence="2">Uncharacterized protein</fullName>
    </submittedName>
</protein>
<gene>
    <name evidence="2" type="ORF">LY90DRAFT_670376</name>
</gene>
<keyword evidence="1" id="KW-0812">Transmembrane</keyword>
<keyword evidence="1" id="KW-1133">Transmembrane helix</keyword>
<organism evidence="2 3">
    <name type="scientific">Neocallimastix californiae</name>
    <dbReference type="NCBI Taxonomy" id="1754190"/>
    <lineage>
        <taxon>Eukaryota</taxon>
        <taxon>Fungi</taxon>
        <taxon>Fungi incertae sedis</taxon>
        <taxon>Chytridiomycota</taxon>
        <taxon>Chytridiomycota incertae sedis</taxon>
        <taxon>Neocallimastigomycetes</taxon>
        <taxon>Neocallimastigales</taxon>
        <taxon>Neocallimastigaceae</taxon>
        <taxon>Neocallimastix</taxon>
    </lineage>
</organism>
<sequence>LTIYSAIFYGFYLKFLYVIIYIITIIILCFLLIGIKKRNEKYINIFKKTFSFLYGFSIGIIFYDLSNRFLSIFTAGNTDEINNFRTQHSNYTFIKNYTDNEITKTIRYLSLAAIAFYALYLFILSDYFFVTYNYAKKLIDSINGERDFRLLEEDAAWE</sequence>
<evidence type="ECO:0000313" key="3">
    <source>
        <dbReference type="Proteomes" id="UP000193920"/>
    </source>
</evidence>
<dbReference type="Proteomes" id="UP000193920">
    <property type="component" value="Unassembled WGS sequence"/>
</dbReference>
<feature type="transmembrane region" description="Helical" evidence="1">
    <location>
        <begin position="108"/>
        <end position="129"/>
    </location>
</feature>
<evidence type="ECO:0000256" key="1">
    <source>
        <dbReference type="SAM" id="Phobius"/>
    </source>
</evidence>
<feature type="transmembrane region" description="Helical" evidence="1">
    <location>
        <begin position="45"/>
        <end position="63"/>
    </location>
</feature>
<feature type="non-terminal residue" evidence="2">
    <location>
        <position position="1"/>
    </location>
</feature>
<name>A0A1Y2D461_9FUNG</name>
<feature type="transmembrane region" description="Helical" evidence="1">
    <location>
        <begin position="6"/>
        <end position="33"/>
    </location>
</feature>
<keyword evidence="3" id="KW-1185">Reference proteome</keyword>